<dbReference type="Proteomes" id="UP000003571">
    <property type="component" value="Unassembled WGS sequence"/>
</dbReference>
<reference evidence="6 7" key="1">
    <citation type="submission" date="2011-09" db="EMBL/GenBank/DDBJ databases">
        <title>The draft genome of Treponema saccharophilum DSM 2985.</title>
        <authorList>
            <consortium name="US DOE Joint Genome Institute (JGI-PGF)"/>
            <person name="Lucas S."/>
            <person name="Copeland A."/>
            <person name="Lapidus A."/>
            <person name="Glavina del Rio T."/>
            <person name="Dalin E."/>
            <person name="Tice H."/>
            <person name="Bruce D."/>
            <person name="Goodwin L."/>
            <person name="Pitluck S."/>
            <person name="Peters L."/>
            <person name="Kyrpides N."/>
            <person name="Mavromatis K."/>
            <person name="Ivanova N."/>
            <person name="Markowitz V."/>
            <person name="Cheng J.-F."/>
            <person name="Hugenholtz P."/>
            <person name="Woyke T."/>
            <person name="Wu D."/>
            <person name="Gronow S."/>
            <person name="Wellnitz S."/>
            <person name="Brambilla E."/>
            <person name="Klenk H.-P."/>
            <person name="Eisen J.A."/>
        </authorList>
    </citation>
    <scope>NUCLEOTIDE SEQUENCE [LARGE SCALE GENOMIC DNA]</scope>
    <source>
        <strain evidence="6 7">DSM 2985</strain>
    </source>
</reference>
<dbReference type="EC" id="4.2.-.-" evidence="4"/>
<comment type="caution">
    <text evidence="6">The sequence shown here is derived from an EMBL/GenBank/DDBJ whole genome shotgun (WGS) entry which is preliminary data.</text>
</comment>
<evidence type="ECO:0000313" key="6">
    <source>
        <dbReference type="EMBL" id="EIC01044.1"/>
    </source>
</evidence>
<keyword evidence="6" id="KW-0030">Aminoacyl-tRNA synthetase</keyword>
<evidence type="ECO:0000256" key="4">
    <source>
        <dbReference type="PIRNR" id="PIRNR006181"/>
    </source>
</evidence>
<dbReference type="InterPro" id="IPR036754">
    <property type="entry name" value="YbaK/aa-tRNA-synt-asso_dom_sf"/>
</dbReference>
<dbReference type="PIRSF" id="PIRSF006181">
    <property type="entry name" value="EbsC_YbaK"/>
    <property type="match status" value="1"/>
</dbReference>
<name>H7EMY0_9SPIR</name>
<dbReference type="InterPro" id="IPR004369">
    <property type="entry name" value="Prolyl-tRNA_editing_YbaK/EbsC"/>
</dbReference>
<comment type="similarity">
    <text evidence="1 4">Belongs to the prolyl-tRNA editing family. YbaK/EbsC subfamily.</text>
</comment>
<keyword evidence="7" id="KW-1185">Reference proteome</keyword>
<dbReference type="STRING" id="907348.TresaDRAFT_0869"/>
<protein>
    <recommendedName>
        <fullName evidence="4">Cys-tRNA(Pro)/Cys-tRNA(Cys) deacylase</fullName>
        <ecNumber evidence="4">4.2.-.-</ecNumber>
    </recommendedName>
</protein>
<dbReference type="PANTHER" id="PTHR30411:SF0">
    <property type="entry name" value="CYS-TRNA(PRO)_CYS-TRNA(CYS) DEACYLASE YBAK"/>
    <property type="match status" value="1"/>
</dbReference>
<dbReference type="Gene3D" id="3.90.960.10">
    <property type="entry name" value="YbaK/aminoacyl-tRNA synthetase-associated domain"/>
    <property type="match status" value="1"/>
</dbReference>
<dbReference type="Pfam" id="PF04073">
    <property type="entry name" value="tRNA_edit"/>
    <property type="match status" value="1"/>
</dbReference>
<dbReference type="GO" id="GO:0004812">
    <property type="term" value="F:aminoacyl-tRNA ligase activity"/>
    <property type="evidence" value="ECO:0007669"/>
    <property type="project" value="UniProtKB-KW"/>
</dbReference>
<dbReference type="OrthoDB" id="9809296at2"/>
<dbReference type="GO" id="GO:0006412">
    <property type="term" value="P:translation"/>
    <property type="evidence" value="ECO:0007669"/>
    <property type="project" value="UniProtKB-KW"/>
</dbReference>
<gene>
    <name evidence="6" type="ORF">TresaDRAFT_0869</name>
</gene>
<feature type="domain" description="YbaK/aminoacyl-tRNA synthetase-associated" evidence="5">
    <location>
        <begin position="35"/>
        <end position="149"/>
    </location>
</feature>
<dbReference type="PATRIC" id="fig|907348.3.peg.2285"/>
<evidence type="ECO:0000256" key="1">
    <source>
        <dbReference type="ARBA" id="ARBA00009798"/>
    </source>
</evidence>
<dbReference type="InterPro" id="IPR007214">
    <property type="entry name" value="YbaK/aa-tRNA-synth-assoc-dom"/>
</dbReference>
<evidence type="ECO:0000313" key="7">
    <source>
        <dbReference type="Proteomes" id="UP000003571"/>
    </source>
</evidence>
<proteinExistence type="inferred from homology"/>
<accession>H7EMY0</accession>
<dbReference type="GO" id="GO:0002161">
    <property type="term" value="F:aminoacyl-tRNA deacylase activity"/>
    <property type="evidence" value="ECO:0007669"/>
    <property type="project" value="InterPro"/>
</dbReference>
<evidence type="ECO:0000259" key="5">
    <source>
        <dbReference type="Pfam" id="PF04073"/>
    </source>
</evidence>
<dbReference type="AlphaFoldDB" id="H7EMY0"/>
<dbReference type="GO" id="GO:0016829">
    <property type="term" value="F:lyase activity"/>
    <property type="evidence" value="ECO:0007669"/>
    <property type="project" value="UniProtKB-KW"/>
</dbReference>
<evidence type="ECO:0000256" key="2">
    <source>
        <dbReference type="ARBA" id="ARBA00022917"/>
    </source>
</evidence>
<dbReference type="EMBL" id="AGRW01000052">
    <property type="protein sequence ID" value="EIC01044.1"/>
    <property type="molecule type" value="Genomic_DNA"/>
</dbReference>
<dbReference type="CDD" id="cd00002">
    <property type="entry name" value="YbaK_deacylase"/>
    <property type="match status" value="1"/>
</dbReference>
<organism evidence="6 7">
    <name type="scientific">Treponema saccharophilum DSM 2985</name>
    <dbReference type="NCBI Taxonomy" id="907348"/>
    <lineage>
        <taxon>Bacteria</taxon>
        <taxon>Pseudomonadati</taxon>
        <taxon>Spirochaetota</taxon>
        <taxon>Spirochaetia</taxon>
        <taxon>Spirochaetales</taxon>
        <taxon>Treponemataceae</taxon>
        <taxon>Treponema</taxon>
    </lineage>
</organism>
<dbReference type="PANTHER" id="PTHR30411">
    <property type="entry name" value="CYTOPLASMIC PROTEIN"/>
    <property type="match status" value="1"/>
</dbReference>
<sequence length="162" mass="17590">MKKTNAMRILDSAKIKYDVLSYDDDGEHELSRGAAERIAEKLGINPAACFKTIVMRSESKQIFVFCQSALHEINLKKARQACGAKEISPVKSDELLSLTGYVRGGCSPLGMKRKFPTFIDSSALSFEKIYVSAGVRGEQLVLSPGDLVKAADATACDLVLEG</sequence>
<keyword evidence="3 4" id="KW-0456">Lyase</keyword>
<dbReference type="RefSeq" id="WP_002705776.1">
    <property type="nucleotide sequence ID" value="NZ_AGRW01000052.1"/>
</dbReference>
<keyword evidence="6" id="KW-0436">Ligase</keyword>
<dbReference type="SUPFAM" id="SSF55826">
    <property type="entry name" value="YbaK/ProRS associated domain"/>
    <property type="match status" value="1"/>
</dbReference>
<evidence type="ECO:0000256" key="3">
    <source>
        <dbReference type="ARBA" id="ARBA00023239"/>
    </source>
</evidence>
<dbReference type="NCBIfam" id="TIGR00011">
    <property type="entry name" value="YbaK_EbsC"/>
    <property type="match status" value="1"/>
</dbReference>
<keyword evidence="2 4" id="KW-0648">Protein biosynthesis</keyword>
<dbReference type="eggNOG" id="COG2606">
    <property type="taxonomic scope" value="Bacteria"/>
</dbReference>